<keyword evidence="2" id="KW-0560">Oxidoreductase</keyword>
<dbReference type="Gene3D" id="3.40.50.720">
    <property type="entry name" value="NAD(P)-binding Rossmann-like Domain"/>
    <property type="match status" value="1"/>
</dbReference>
<accession>A0ABQ0X0V3</accession>
<dbReference type="CDD" id="cd05233">
    <property type="entry name" value="SDR_c"/>
    <property type="match status" value="1"/>
</dbReference>
<gene>
    <name evidence="5" type="ORF">KFL01_05380</name>
</gene>
<dbReference type="PRINTS" id="PR00081">
    <property type="entry name" value="GDHRDH"/>
</dbReference>
<keyword evidence="6" id="KW-1185">Reference proteome</keyword>
<comment type="similarity">
    <text evidence="1 3">Belongs to the short-chain dehydrogenases/reductases (SDR) family.</text>
</comment>
<evidence type="ECO:0000259" key="4">
    <source>
        <dbReference type="SMART" id="SM00822"/>
    </source>
</evidence>
<dbReference type="SMART" id="SM00822">
    <property type="entry name" value="PKS_KR"/>
    <property type="match status" value="1"/>
</dbReference>
<dbReference type="PANTHER" id="PTHR44196:SF1">
    <property type="entry name" value="DEHYDROGENASE_REDUCTASE SDR FAMILY MEMBER 7B"/>
    <property type="match status" value="1"/>
</dbReference>
<dbReference type="PROSITE" id="PS00061">
    <property type="entry name" value="ADH_SHORT"/>
    <property type="match status" value="1"/>
</dbReference>
<organism evidence="5 6">
    <name type="scientific">Kocuria flava</name>
    <dbReference type="NCBI Taxonomy" id="446860"/>
    <lineage>
        <taxon>Bacteria</taxon>
        <taxon>Bacillati</taxon>
        <taxon>Actinomycetota</taxon>
        <taxon>Actinomycetes</taxon>
        <taxon>Micrococcales</taxon>
        <taxon>Micrococcaceae</taxon>
        <taxon>Kocuria</taxon>
    </lineage>
</organism>
<protein>
    <submittedName>
        <fullName evidence="5">Acetoin dehydrogenase</fullName>
    </submittedName>
</protein>
<proteinExistence type="inferred from homology"/>
<evidence type="ECO:0000256" key="3">
    <source>
        <dbReference type="RuleBase" id="RU000363"/>
    </source>
</evidence>
<dbReference type="EMBL" id="BJZR01000008">
    <property type="protein sequence ID" value="GEO91232.1"/>
    <property type="molecule type" value="Genomic_DNA"/>
</dbReference>
<dbReference type="InterPro" id="IPR020904">
    <property type="entry name" value="Sc_DH/Rdtase_CS"/>
</dbReference>
<evidence type="ECO:0000313" key="5">
    <source>
        <dbReference type="EMBL" id="GEO91232.1"/>
    </source>
</evidence>
<dbReference type="Proteomes" id="UP000321155">
    <property type="component" value="Unassembled WGS sequence"/>
</dbReference>
<dbReference type="Pfam" id="PF00106">
    <property type="entry name" value="adh_short"/>
    <property type="match status" value="1"/>
</dbReference>
<sequence length="304" mass="31914">MPCRLGESAVPGPQELPVAPLAPFRFPGATAVLTGAASGIGEELAHGLAARGTALVLVDRDAAGLSAVAATVRARHPGVRVDTAVVDLADLEALPALAALVRAEHPRIDLLINNAGTALVGSFEEVPAEEFDRLVDVNFRAPVVLTRELLPALLAAPGGHLVNVSSLFGLMAPPGQAAYAASKYALRGFTEALRHELAGRVGVTVVHPGGIRTRIAASARVPEGVPPERARRDLAEFAALLGYPPERAAAEILAAVQRRRARLLISPGALALDVVVRLLPGSYWPVLERGRPLLRRLPGRRPRP</sequence>
<evidence type="ECO:0000313" key="6">
    <source>
        <dbReference type="Proteomes" id="UP000321155"/>
    </source>
</evidence>
<dbReference type="SUPFAM" id="SSF51735">
    <property type="entry name" value="NAD(P)-binding Rossmann-fold domains"/>
    <property type="match status" value="1"/>
</dbReference>
<evidence type="ECO:0000256" key="1">
    <source>
        <dbReference type="ARBA" id="ARBA00006484"/>
    </source>
</evidence>
<name>A0ABQ0X0V3_9MICC</name>
<evidence type="ECO:0000256" key="2">
    <source>
        <dbReference type="ARBA" id="ARBA00023002"/>
    </source>
</evidence>
<dbReference type="InterPro" id="IPR002347">
    <property type="entry name" value="SDR_fam"/>
</dbReference>
<dbReference type="PANTHER" id="PTHR44196">
    <property type="entry name" value="DEHYDROGENASE/REDUCTASE SDR FAMILY MEMBER 7B"/>
    <property type="match status" value="1"/>
</dbReference>
<reference evidence="5 6" key="1">
    <citation type="submission" date="2019-07" db="EMBL/GenBank/DDBJ databases">
        <title>Whole genome shotgun sequence of Kocuria flava NBRC 107626.</title>
        <authorList>
            <person name="Hosoyama A."/>
            <person name="Uohara A."/>
            <person name="Ohji S."/>
            <person name="Ichikawa N."/>
        </authorList>
    </citation>
    <scope>NUCLEOTIDE SEQUENCE [LARGE SCALE GENOMIC DNA]</scope>
    <source>
        <strain evidence="5 6">NBRC 107626</strain>
    </source>
</reference>
<feature type="domain" description="Ketoreductase" evidence="4">
    <location>
        <begin position="29"/>
        <end position="214"/>
    </location>
</feature>
<dbReference type="InterPro" id="IPR036291">
    <property type="entry name" value="NAD(P)-bd_dom_sf"/>
</dbReference>
<dbReference type="InterPro" id="IPR057326">
    <property type="entry name" value="KR_dom"/>
</dbReference>
<dbReference type="PRINTS" id="PR00080">
    <property type="entry name" value="SDRFAMILY"/>
</dbReference>
<comment type="caution">
    <text evidence="5">The sequence shown here is derived from an EMBL/GenBank/DDBJ whole genome shotgun (WGS) entry which is preliminary data.</text>
</comment>